<keyword evidence="4" id="KW-0862">Zinc</keyword>
<comment type="caution">
    <text evidence="11">The sequence shown here is derived from an EMBL/GenBank/DDBJ whole genome shotgun (WGS) entry which is preliminary data.</text>
</comment>
<dbReference type="SUPFAM" id="SSF46689">
    <property type="entry name" value="Homeodomain-like"/>
    <property type="match status" value="1"/>
</dbReference>
<keyword evidence="5" id="KW-0805">Transcription regulation</keyword>
<evidence type="ECO:0000256" key="9">
    <source>
        <dbReference type="ARBA" id="ARBA00023242"/>
    </source>
</evidence>
<keyword evidence="7" id="KW-0371">Homeobox</keyword>
<evidence type="ECO:0000256" key="2">
    <source>
        <dbReference type="ARBA" id="ARBA00022723"/>
    </source>
</evidence>
<evidence type="ECO:0000256" key="3">
    <source>
        <dbReference type="ARBA" id="ARBA00022771"/>
    </source>
</evidence>
<dbReference type="Proteomes" id="UP001396334">
    <property type="component" value="Unassembled WGS sequence"/>
</dbReference>
<keyword evidence="9" id="KW-0539">Nucleus</keyword>
<dbReference type="NCBIfam" id="TIGR01565">
    <property type="entry name" value="homeo_ZF_HD"/>
    <property type="match status" value="1"/>
</dbReference>
<dbReference type="InterPro" id="IPR006455">
    <property type="entry name" value="Homeodomain_ZF_HD"/>
</dbReference>
<evidence type="ECO:0000259" key="10">
    <source>
        <dbReference type="PROSITE" id="PS51523"/>
    </source>
</evidence>
<dbReference type="Pfam" id="PF04770">
    <property type="entry name" value="ZF-HD_dimer"/>
    <property type="match status" value="1"/>
</dbReference>
<evidence type="ECO:0000313" key="11">
    <source>
        <dbReference type="EMBL" id="KAK9037557.1"/>
    </source>
</evidence>
<gene>
    <name evidence="11" type="ORF">V6N11_022463</name>
</gene>
<comment type="subcellular location">
    <subcellularLocation>
        <location evidence="1">Nucleus</location>
    </subcellularLocation>
</comment>
<keyword evidence="8" id="KW-0804">Transcription</keyword>
<keyword evidence="2" id="KW-0479">Metal-binding</keyword>
<evidence type="ECO:0000256" key="6">
    <source>
        <dbReference type="ARBA" id="ARBA00023125"/>
    </source>
</evidence>
<feature type="domain" description="ZF-HD dimerization-type" evidence="10">
    <location>
        <begin position="19"/>
        <end position="68"/>
    </location>
</feature>
<reference evidence="11 12" key="1">
    <citation type="journal article" date="2024" name="G3 (Bethesda)">
        <title>Genome assembly of Hibiscus sabdariffa L. provides insights into metabolisms of medicinal natural products.</title>
        <authorList>
            <person name="Kim T."/>
        </authorList>
    </citation>
    <scope>NUCLEOTIDE SEQUENCE [LARGE SCALE GENOMIC DNA]</scope>
    <source>
        <strain evidence="11">TK-2024</strain>
        <tissue evidence="11">Old leaves</tissue>
    </source>
</reference>
<evidence type="ECO:0000313" key="12">
    <source>
        <dbReference type="Proteomes" id="UP001396334"/>
    </source>
</evidence>
<dbReference type="PROSITE" id="PS51523">
    <property type="entry name" value="ZF_HD_DIMER"/>
    <property type="match status" value="1"/>
</dbReference>
<keyword evidence="12" id="KW-1185">Reference proteome</keyword>
<dbReference type="EMBL" id="JBBPBN010000005">
    <property type="protein sequence ID" value="KAK9037557.1"/>
    <property type="molecule type" value="Genomic_DNA"/>
</dbReference>
<keyword evidence="6" id="KW-0238">DNA-binding</keyword>
<name>A0ABR2TJA1_9ROSI</name>
<dbReference type="PANTHER" id="PTHR31948">
    <property type="entry name" value="ZINC-FINGER HOMEODOMAIN PROTEIN 2"/>
    <property type="match status" value="1"/>
</dbReference>
<proteinExistence type="predicted"/>
<dbReference type="PANTHER" id="PTHR31948:SF173">
    <property type="entry name" value="ZINC-FINGER HOMEODOMAIN PROTEIN 4-LIKE"/>
    <property type="match status" value="1"/>
</dbReference>
<evidence type="ECO:0000256" key="5">
    <source>
        <dbReference type="ARBA" id="ARBA00023015"/>
    </source>
</evidence>
<dbReference type="NCBIfam" id="TIGR01566">
    <property type="entry name" value="ZF_HD_prot_N"/>
    <property type="match status" value="1"/>
</dbReference>
<evidence type="ECO:0000256" key="4">
    <source>
        <dbReference type="ARBA" id="ARBA00022833"/>
    </source>
</evidence>
<dbReference type="InterPro" id="IPR006456">
    <property type="entry name" value="ZF_HD_homeobox_Cys/His_dimer"/>
</dbReference>
<sequence>MEREGSNASPLKEKVVVRYKECLKNHAAAIGGNATDGCGEFMPSGEEGFLEALMCSACNCHRNFHRKEMKCDCPSHCCHRKLILGPHSYILRLPHGNPTAAAATTTTLEEPPRPMIMSFKGGSIPSETERVGTKVRKRFRTKFSQAQKEKMWSFAEKAGWRIQKVDESVVQQFCQEVGISRRVLKVWMHNNKQSFAKKHNIVSPGAG</sequence>
<dbReference type="Gene3D" id="1.10.10.60">
    <property type="entry name" value="Homeodomain-like"/>
    <property type="match status" value="1"/>
</dbReference>
<keyword evidence="3" id="KW-0863">Zinc-finger</keyword>
<protein>
    <recommendedName>
        <fullName evidence="10">ZF-HD dimerization-type domain-containing protein</fullName>
    </recommendedName>
</protein>
<organism evidence="11 12">
    <name type="scientific">Hibiscus sabdariffa</name>
    <name type="common">roselle</name>
    <dbReference type="NCBI Taxonomy" id="183260"/>
    <lineage>
        <taxon>Eukaryota</taxon>
        <taxon>Viridiplantae</taxon>
        <taxon>Streptophyta</taxon>
        <taxon>Embryophyta</taxon>
        <taxon>Tracheophyta</taxon>
        <taxon>Spermatophyta</taxon>
        <taxon>Magnoliopsida</taxon>
        <taxon>eudicotyledons</taxon>
        <taxon>Gunneridae</taxon>
        <taxon>Pentapetalae</taxon>
        <taxon>rosids</taxon>
        <taxon>malvids</taxon>
        <taxon>Malvales</taxon>
        <taxon>Malvaceae</taxon>
        <taxon>Malvoideae</taxon>
        <taxon>Hibiscus</taxon>
    </lineage>
</organism>
<accession>A0ABR2TJA1</accession>
<evidence type="ECO:0000256" key="7">
    <source>
        <dbReference type="ARBA" id="ARBA00023155"/>
    </source>
</evidence>
<dbReference type="InterPro" id="IPR009057">
    <property type="entry name" value="Homeodomain-like_sf"/>
</dbReference>
<evidence type="ECO:0000256" key="8">
    <source>
        <dbReference type="ARBA" id="ARBA00023163"/>
    </source>
</evidence>
<evidence type="ECO:0000256" key="1">
    <source>
        <dbReference type="ARBA" id="ARBA00004123"/>
    </source>
</evidence>